<dbReference type="AlphaFoldDB" id="A0AAE1GPP2"/>
<keyword evidence="7" id="KW-1185">Reference proteome</keyword>
<feature type="compositionally biased region" description="Low complexity" evidence="3">
    <location>
        <begin position="893"/>
        <end position="917"/>
    </location>
</feature>
<dbReference type="FunFam" id="2.60.40.10:FF:000612">
    <property type="entry name" value="palladin isoform X1"/>
    <property type="match status" value="1"/>
</dbReference>
<feature type="compositionally biased region" description="Low complexity" evidence="3">
    <location>
        <begin position="1037"/>
        <end position="1055"/>
    </location>
</feature>
<dbReference type="InterPro" id="IPR003599">
    <property type="entry name" value="Ig_sub"/>
</dbReference>
<feature type="compositionally biased region" description="Low complexity" evidence="3">
    <location>
        <begin position="1006"/>
        <end position="1026"/>
    </location>
</feature>
<dbReference type="SUPFAM" id="SSF48726">
    <property type="entry name" value="Immunoglobulin"/>
    <property type="match status" value="2"/>
</dbReference>
<proteinExistence type="predicted"/>
<feature type="domain" description="Fibronectin type-III" evidence="5">
    <location>
        <begin position="21"/>
        <end position="118"/>
    </location>
</feature>
<comment type="caution">
    <text evidence="6">The sequence shown here is derived from an EMBL/GenBank/DDBJ whole genome shotgun (WGS) entry which is preliminary data.</text>
</comment>
<feature type="region of interest" description="Disordered" evidence="3">
    <location>
        <begin position="253"/>
        <end position="272"/>
    </location>
</feature>
<dbReference type="FunFam" id="2.60.40.10:FF:000056">
    <property type="entry name" value="twitchin isoform X4"/>
    <property type="match status" value="1"/>
</dbReference>
<evidence type="ECO:0000259" key="5">
    <source>
        <dbReference type="PROSITE" id="PS50853"/>
    </source>
</evidence>
<feature type="compositionally biased region" description="Low complexity" evidence="3">
    <location>
        <begin position="986"/>
        <end position="997"/>
    </location>
</feature>
<dbReference type="Pfam" id="PF07679">
    <property type="entry name" value="I-set"/>
    <property type="match status" value="2"/>
</dbReference>
<dbReference type="InterPro" id="IPR003961">
    <property type="entry name" value="FN3_dom"/>
</dbReference>
<keyword evidence="2" id="KW-0393">Immunoglobulin domain</keyword>
<dbReference type="InterPro" id="IPR036116">
    <property type="entry name" value="FN3_sf"/>
</dbReference>
<evidence type="ECO:0000256" key="2">
    <source>
        <dbReference type="ARBA" id="ARBA00023319"/>
    </source>
</evidence>
<dbReference type="PANTHER" id="PTHR13817">
    <property type="entry name" value="TITIN"/>
    <property type="match status" value="1"/>
</dbReference>
<dbReference type="EMBL" id="JAWQEG010000021">
    <property type="protein sequence ID" value="KAK3896012.1"/>
    <property type="molecule type" value="Genomic_DNA"/>
</dbReference>
<feature type="compositionally biased region" description="Polar residues" evidence="3">
    <location>
        <begin position="628"/>
        <end position="654"/>
    </location>
</feature>
<dbReference type="Proteomes" id="UP001286313">
    <property type="component" value="Unassembled WGS sequence"/>
</dbReference>
<dbReference type="InterPro" id="IPR036179">
    <property type="entry name" value="Ig-like_dom_sf"/>
</dbReference>
<name>A0AAE1GPP2_PETCI</name>
<dbReference type="SUPFAM" id="SSF49265">
    <property type="entry name" value="Fibronectin type III"/>
    <property type="match status" value="1"/>
</dbReference>
<feature type="domain" description="Fibronectin type-III" evidence="5">
    <location>
        <begin position="320"/>
        <end position="413"/>
    </location>
</feature>
<keyword evidence="1" id="KW-0677">Repeat</keyword>
<organism evidence="6 7">
    <name type="scientific">Petrolisthes cinctipes</name>
    <name type="common">Flat porcelain crab</name>
    <dbReference type="NCBI Taxonomy" id="88211"/>
    <lineage>
        <taxon>Eukaryota</taxon>
        <taxon>Metazoa</taxon>
        <taxon>Ecdysozoa</taxon>
        <taxon>Arthropoda</taxon>
        <taxon>Crustacea</taxon>
        <taxon>Multicrustacea</taxon>
        <taxon>Malacostraca</taxon>
        <taxon>Eumalacostraca</taxon>
        <taxon>Eucarida</taxon>
        <taxon>Decapoda</taxon>
        <taxon>Pleocyemata</taxon>
        <taxon>Anomura</taxon>
        <taxon>Galatheoidea</taxon>
        <taxon>Porcellanidae</taxon>
        <taxon>Petrolisthes</taxon>
    </lineage>
</organism>
<feature type="region of interest" description="Disordered" evidence="3">
    <location>
        <begin position="836"/>
        <end position="1147"/>
    </location>
</feature>
<dbReference type="PROSITE" id="PS50835">
    <property type="entry name" value="IG_LIKE"/>
    <property type="match status" value="1"/>
</dbReference>
<evidence type="ECO:0000313" key="7">
    <source>
        <dbReference type="Proteomes" id="UP001286313"/>
    </source>
</evidence>
<gene>
    <name evidence="6" type="ORF">Pcinc_000298</name>
</gene>
<reference evidence="6" key="1">
    <citation type="submission" date="2023-10" db="EMBL/GenBank/DDBJ databases">
        <title>Genome assemblies of two species of porcelain crab, Petrolisthes cinctipes and Petrolisthes manimaculis (Anomura: Porcellanidae).</title>
        <authorList>
            <person name="Angst P."/>
        </authorList>
    </citation>
    <scope>NUCLEOTIDE SEQUENCE</scope>
    <source>
        <strain evidence="6">PB745_01</strain>
        <tissue evidence="6">Gill</tissue>
    </source>
</reference>
<evidence type="ECO:0000313" key="6">
    <source>
        <dbReference type="EMBL" id="KAK3896012.1"/>
    </source>
</evidence>
<dbReference type="InterPro" id="IPR013098">
    <property type="entry name" value="Ig_I-set"/>
</dbReference>
<feature type="region of interest" description="Disordered" evidence="3">
    <location>
        <begin position="478"/>
        <end position="806"/>
    </location>
</feature>
<evidence type="ECO:0000256" key="3">
    <source>
        <dbReference type="SAM" id="MobiDB-lite"/>
    </source>
</evidence>
<feature type="domain" description="Ig-like" evidence="4">
    <location>
        <begin position="122"/>
        <end position="210"/>
    </location>
</feature>
<dbReference type="PANTHER" id="PTHR13817:SF167">
    <property type="entry name" value="MYOMESIN AND MYOSIN BINDING PROTEIN"/>
    <property type="match status" value="1"/>
</dbReference>
<evidence type="ECO:0000256" key="1">
    <source>
        <dbReference type="ARBA" id="ARBA00022737"/>
    </source>
</evidence>
<protein>
    <submittedName>
        <fullName evidence="6">Uncharacterized protein</fullName>
    </submittedName>
</protein>
<feature type="compositionally biased region" description="Pro residues" evidence="3">
    <location>
        <begin position="1130"/>
        <end position="1140"/>
    </location>
</feature>
<dbReference type="PROSITE" id="PS50853">
    <property type="entry name" value="FN3"/>
    <property type="match status" value="2"/>
</dbReference>
<accession>A0AAE1GPP2</accession>
<evidence type="ECO:0000259" key="4">
    <source>
        <dbReference type="PROSITE" id="PS50835"/>
    </source>
</evidence>
<dbReference type="InterPro" id="IPR050964">
    <property type="entry name" value="Striated_Muscle_Regulatory"/>
</dbReference>
<dbReference type="Gene3D" id="2.60.40.10">
    <property type="entry name" value="Immunoglobulins"/>
    <property type="match status" value="4"/>
</dbReference>
<dbReference type="CDD" id="cd00063">
    <property type="entry name" value="FN3"/>
    <property type="match status" value="2"/>
</dbReference>
<dbReference type="Pfam" id="PF00041">
    <property type="entry name" value="fn3"/>
    <property type="match status" value="2"/>
</dbReference>
<dbReference type="GO" id="GO:0045214">
    <property type="term" value="P:sarcomere organization"/>
    <property type="evidence" value="ECO:0007669"/>
    <property type="project" value="TreeGrafter"/>
</dbReference>
<dbReference type="InterPro" id="IPR007110">
    <property type="entry name" value="Ig-like_dom"/>
</dbReference>
<feature type="compositionally biased region" description="Polar residues" evidence="3">
    <location>
        <begin position="1096"/>
        <end position="1107"/>
    </location>
</feature>
<dbReference type="PRINTS" id="PR00014">
    <property type="entry name" value="FNTYPEIII"/>
</dbReference>
<dbReference type="SMART" id="SM00409">
    <property type="entry name" value="IG"/>
    <property type="match status" value="2"/>
</dbReference>
<dbReference type="InterPro" id="IPR013783">
    <property type="entry name" value="Ig-like_fold"/>
</dbReference>
<dbReference type="SMART" id="SM00060">
    <property type="entry name" value="FN3"/>
    <property type="match status" value="2"/>
</dbReference>
<dbReference type="FunFam" id="2.60.40.10:FF:000031">
    <property type="entry name" value="Myosin-binding protein C, slow type"/>
    <property type="match status" value="1"/>
</dbReference>
<dbReference type="GO" id="GO:0031430">
    <property type="term" value="C:M band"/>
    <property type="evidence" value="ECO:0007669"/>
    <property type="project" value="TreeGrafter"/>
</dbReference>
<feature type="compositionally biased region" description="Polar residues" evidence="3">
    <location>
        <begin position="492"/>
        <end position="507"/>
    </location>
</feature>
<feature type="compositionally biased region" description="Low complexity" evidence="3">
    <location>
        <begin position="849"/>
        <end position="863"/>
    </location>
</feature>
<sequence length="1147" mass="122429">MLEDRPSAPGRPEAVDREGSVLSRLAYVKVENDALLLRWDPPDTDGGSPITGYVLERSEGLGEMWVRVNLVPIKDTEYAVANLIGGRDYRFRVSAENAVGVSLSSQTSEPVSISTDQEATEPHFLKELRNAVAVENQRVEFSVDIIGTPPPDITWFKDGFEVYDTRRFGFLMEGDRYTLVLKEAKLQDEGDIRVRATNRVGVASSQASLIVQGNLGVDKAPPTITLPAQYEQGLIFDTDELIRLRVPYTGRPQPQATWTHNGKPVESGERHSMDVSEKYATLKIAGANRLDKGMYTLKLINPQGNDHASFFVTVTDRPDSPSQPVITDVSGTSITLRWNPPQDDGGCRVSNYIIEYFRVGWDVWLKAASSRITWTQLADLIVGSEYRFRIKAENAYGVSEPGQESQQVLIEEAKSQSGSFEYETYKSTTTVGSSLPKDSATLVKGDSSSFEYGGSSENSATGSFEVGEGLVERAQLLGRGPSNEGEFPRSGFDSQEPSLDLGTSTEKPPSFEYGDSRGPSLEVGSSEEASFEQGMSVERGFSYEMGSSGERGPSFELGSSMERGQSYELGSSGERGPSFEMGSSEERGSSFDMGISAKRYPSFETGSSAERDQSYELGSSLDRDSSLELGSSTERSPSFEQESTVRKGSSAHTKSSGERGPSVKTEKPAFQFGSSGEMGDSLEKEISIEVTDADGIPKNYLPVGASYDLGSSLDRGSPYMEEQRAEGDSFPTGPPQQSQILTGSAGESMDFGGSVESSEPPTPPPRLPRKGGRSPALPPLELSDDSTVKHVRAPAPPPRARHSGSWASTISETSLLAGASDVPLLMPLVDEGGVCEVVPPTPPPRALHSSSRASVTTPSTSSSLLGPEDHMPLGAEGGLDVPTPPPRSRRSVSRASDTSSLLGPDDFLPLGPEGGLDVPTPPPRSRRSGSRASDTSSLLALPVPQYPEPDPSMPSYSPGPEDLLPLGAEGGLDVPTPPPRSRRSGSRASDTSSLLALPSPPAPIGLEDLPPHAHAAPAGAEGGLEIPPTPPLRTRRSGSSASLTSESSLGWSPTPTRRRKRPKTEAAGGSDSMEIEGGESPVPPPRSRRPGSRTSQASTVTSETQWDAETPRATPPPTSDVAEIPSFQAAPPPFSTPSPPTAVGEYE</sequence>